<gene>
    <name evidence="12" type="ORF">EX30DRAFT_308351</name>
</gene>
<evidence type="ECO:0000256" key="3">
    <source>
        <dbReference type="ARBA" id="ARBA00006914"/>
    </source>
</evidence>
<dbReference type="GO" id="GO:0006337">
    <property type="term" value="P:nucleosome disassembly"/>
    <property type="evidence" value="ECO:0007669"/>
    <property type="project" value="TreeGrafter"/>
</dbReference>
<dbReference type="InterPro" id="IPR003959">
    <property type="entry name" value="ATPase_AAA_core"/>
</dbReference>
<protein>
    <submittedName>
        <fullName evidence="12">AAA-domain-containing protein</fullName>
    </submittedName>
</protein>
<proteinExistence type="inferred from homology"/>
<comment type="similarity">
    <text evidence="3">Belongs to the AAA ATPase family.</text>
</comment>
<feature type="non-terminal residue" evidence="12">
    <location>
        <position position="756"/>
    </location>
</feature>
<dbReference type="Pfam" id="PF00004">
    <property type="entry name" value="AAA"/>
    <property type="match status" value="2"/>
</dbReference>
<dbReference type="SUPFAM" id="SSF47370">
    <property type="entry name" value="Bromodomain"/>
    <property type="match status" value="1"/>
</dbReference>
<keyword evidence="9" id="KW-0539">Nucleus</keyword>
<accession>A0A4S2MTU8</accession>
<dbReference type="EMBL" id="ML220128">
    <property type="protein sequence ID" value="TGZ79923.1"/>
    <property type="molecule type" value="Genomic_DNA"/>
</dbReference>
<dbReference type="FunCoup" id="A0A4S2MTU8">
    <property type="interactions" value="725"/>
</dbReference>
<dbReference type="InterPro" id="IPR036427">
    <property type="entry name" value="Bromodomain-like_sf"/>
</dbReference>
<feature type="compositionally biased region" description="Pro residues" evidence="10">
    <location>
        <begin position="551"/>
        <end position="562"/>
    </location>
</feature>
<dbReference type="SUPFAM" id="SSF52540">
    <property type="entry name" value="P-loop containing nucleoside triphosphate hydrolases"/>
    <property type="match status" value="2"/>
</dbReference>
<evidence type="ECO:0000256" key="7">
    <source>
        <dbReference type="ARBA" id="ARBA00022840"/>
    </source>
</evidence>
<keyword evidence="13" id="KW-1185">Reference proteome</keyword>
<dbReference type="GO" id="GO:0045815">
    <property type="term" value="P:transcription initiation-coupled chromatin remodeling"/>
    <property type="evidence" value="ECO:0007669"/>
    <property type="project" value="TreeGrafter"/>
</dbReference>
<dbReference type="InParanoid" id="A0A4S2MTU8"/>
<evidence type="ECO:0000256" key="8">
    <source>
        <dbReference type="ARBA" id="ARBA00023117"/>
    </source>
</evidence>
<reference evidence="12 13" key="1">
    <citation type="submission" date="2019-04" db="EMBL/GenBank/DDBJ databases">
        <title>Comparative genomics and transcriptomics to analyze fruiting body development in filamentous ascomycetes.</title>
        <authorList>
            <consortium name="DOE Joint Genome Institute"/>
            <person name="Lutkenhaus R."/>
            <person name="Traeger S."/>
            <person name="Breuer J."/>
            <person name="Kuo A."/>
            <person name="Lipzen A."/>
            <person name="Pangilinan J."/>
            <person name="Dilworth D."/>
            <person name="Sandor L."/>
            <person name="Poggeler S."/>
            <person name="Barry K."/>
            <person name="Grigoriev I.V."/>
            <person name="Nowrousian M."/>
        </authorList>
    </citation>
    <scope>NUCLEOTIDE SEQUENCE [LARGE SCALE GENOMIC DNA]</scope>
    <source>
        <strain evidence="12 13">CBS 389.68</strain>
    </source>
</reference>
<keyword evidence="5" id="KW-0547">Nucleotide-binding</keyword>
<dbReference type="InterPro" id="IPR041569">
    <property type="entry name" value="AAA_lid_3"/>
</dbReference>
<dbReference type="OrthoDB" id="5421at2759"/>
<dbReference type="InterPro" id="IPR027417">
    <property type="entry name" value="P-loop_NTPase"/>
</dbReference>
<organism evidence="12 13">
    <name type="scientific">Ascodesmis nigricans</name>
    <dbReference type="NCBI Taxonomy" id="341454"/>
    <lineage>
        <taxon>Eukaryota</taxon>
        <taxon>Fungi</taxon>
        <taxon>Dikarya</taxon>
        <taxon>Ascomycota</taxon>
        <taxon>Pezizomycotina</taxon>
        <taxon>Pezizomycetes</taxon>
        <taxon>Pezizales</taxon>
        <taxon>Ascodesmidaceae</taxon>
        <taxon>Ascodesmis</taxon>
    </lineage>
</organism>
<dbReference type="GO" id="GO:0000785">
    <property type="term" value="C:chromatin"/>
    <property type="evidence" value="ECO:0007669"/>
    <property type="project" value="UniProtKB-ARBA"/>
</dbReference>
<dbReference type="PANTHER" id="PTHR23069:SF0">
    <property type="entry name" value="TAT-BINDING HOMOLOG 7"/>
    <property type="match status" value="1"/>
</dbReference>
<evidence type="ECO:0000256" key="6">
    <source>
        <dbReference type="ARBA" id="ARBA00022801"/>
    </source>
</evidence>
<dbReference type="Proteomes" id="UP000298138">
    <property type="component" value="Unassembled WGS sequence"/>
</dbReference>
<dbReference type="SMART" id="SM00382">
    <property type="entry name" value="AAA"/>
    <property type="match status" value="2"/>
</dbReference>
<dbReference type="FunFam" id="1.10.8.60:FF:000016">
    <property type="entry name" value="ATPase family AAA domain-containing protein 2B"/>
    <property type="match status" value="1"/>
</dbReference>
<keyword evidence="6" id="KW-0378">Hydrolase</keyword>
<feature type="compositionally biased region" description="Basic and acidic residues" evidence="10">
    <location>
        <begin position="534"/>
        <end position="543"/>
    </location>
</feature>
<feature type="region of interest" description="Disordered" evidence="10">
    <location>
        <begin position="534"/>
        <end position="573"/>
    </location>
</feature>
<dbReference type="GO" id="GO:0006334">
    <property type="term" value="P:nucleosome assembly"/>
    <property type="evidence" value="ECO:0007669"/>
    <property type="project" value="TreeGrafter"/>
</dbReference>
<evidence type="ECO:0000256" key="1">
    <source>
        <dbReference type="ARBA" id="ARBA00004123"/>
    </source>
</evidence>
<dbReference type="GO" id="GO:0003682">
    <property type="term" value="F:chromatin binding"/>
    <property type="evidence" value="ECO:0007669"/>
    <property type="project" value="TreeGrafter"/>
</dbReference>
<dbReference type="Pfam" id="PF17862">
    <property type="entry name" value="AAA_lid_3"/>
    <property type="match status" value="1"/>
</dbReference>
<evidence type="ECO:0000256" key="9">
    <source>
        <dbReference type="ARBA" id="ARBA00023242"/>
    </source>
</evidence>
<feature type="compositionally biased region" description="Basic and acidic residues" evidence="10">
    <location>
        <begin position="564"/>
        <end position="573"/>
    </location>
</feature>
<dbReference type="AlphaFoldDB" id="A0A4S2MTU8"/>
<evidence type="ECO:0000259" key="11">
    <source>
        <dbReference type="SMART" id="SM00382"/>
    </source>
</evidence>
<evidence type="ECO:0000256" key="2">
    <source>
        <dbReference type="ARBA" id="ARBA00004286"/>
    </source>
</evidence>
<dbReference type="GO" id="GO:0005634">
    <property type="term" value="C:nucleus"/>
    <property type="evidence" value="ECO:0007669"/>
    <property type="project" value="UniProtKB-SubCell"/>
</dbReference>
<dbReference type="PROSITE" id="PS00674">
    <property type="entry name" value="AAA"/>
    <property type="match status" value="1"/>
</dbReference>
<feature type="domain" description="AAA+ ATPase" evidence="11">
    <location>
        <begin position="382"/>
        <end position="516"/>
    </location>
</feature>
<dbReference type="GO" id="GO:0140674">
    <property type="term" value="F:ATP-dependent histone chaperone activity"/>
    <property type="evidence" value="ECO:0007669"/>
    <property type="project" value="UniProtKB-ARBA"/>
</dbReference>
<dbReference type="FunFam" id="3.40.50.300:FF:000061">
    <property type="entry name" value="ATPase family, AAA domain-containing 2"/>
    <property type="match status" value="1"/>
</dbReference>
<feature type="domain" description="AAA+ ATPase" evidence="11">
    <location>
        <begin position="77"/>
        <end position="219"/>
    </location>
</feature>
<dbReference type="FunFam" id="3.40.50.300:FF:001218">
    <property type="entry name" value="AAA family ATPase, putative"/>
    <property type="match status" value="1"/>
</dbReference>
<evidence type="ECO:0000313" key="12">
    <source>
        <dbReference type="EMBL" id="TGZ79923.1"/>
    </source>
</evidence>
<dbReference type="GO" id="GO:0016887">
    <property type="term" value="F:ATP hydrolysis activity"/>
    <property type="evidence" value="ECO:0007669"/>
    <property type="project" value="InterPro"/>
</dbReference>
<comment type="subcellular location">
    <subcellularLocation>
        <location evidence="2">Chromosome</location>
    </subcellularLocation>
    <subcellularLocation>
        <location evidence="1">Nucleus</location>
    </subcellularLocation>
</comment>
<dbReference type="InterPro" id="IPR003960">
    <property type="entry name" value="ATPase_AAA_CS"/>
</dbReference>
<evidence type="ECO:0000256" key="4">
    <source>
        <dbReference type="ARBA" id="ARBA00022454"/>
    </source>
</evidence>
<dbReference type="PANTHER" id="PTHR23069">
    <property type="entry name" value="AAA DOMAIN-CONTAINING"/>
    <property type="match status" value="1"/>
</dbReference>
<dbReference type="STRING" id="341454.A0A4S2MTU8"/>
<dbReference type="InterPro" id="IPR045199">
    <property type="entry name" value="ATAD2-like"/>
</dbReference>
<keyword evidence="4" id="KW-0158">Chromosome</keyword>
<keyword evidence="7" id="KW-0067">ATP-binding</keyword>
<dbReference type="InterPro" id="IPR003593">
    <property type="entry name" value="AAA+_ATPase"/>
</dbReference>
<evidence type="ECO:0000256" key="5">
    <source>
        <dbReference type="ARBA" id="ARBA00022741"/>
    </source>
</evidence>
<sequence>MLPPVGQTHNVDPLQSNLGRVVKGGKNAMADADPLGVPSDITFDSVGGLDDRIQQLKEMVMLPLMYPEMFKAKGVTPPRGVLFHGPPGTGKTLMARAVASSFTGADGKKVTFFMRKGADCLSKWVGEAERQLRLLFDEAKNSQPSIIFFDEIDGLAPVRSSKQEQIHASIVSTLLALMDGMDGRGQVVVIGATNRPDAVDPALRRPGRFDREFYFPLPATEARRKIIDIHTKGWEPPLTDDFKDQLAEQTKGYGGADLRALCTEAALNAMQRTYPQIYKSNNKLKVDPSLVKVTAKDFMVSIKKMVPSSERSSSSGAAPLPDHVQPLLQRQFESIKECIKTILPEVKRLTPLEEAEYEQEDDEDNGFERERIMENFESARVYRPRLLIHGVSGLGQQYLGAAVLHYLEKVHVQSFDLATLMSDATRSTETAIVQLFTEVKRHKPSVIFIPNVDTWYDTLPETCINTFRGLLQTISPNERVMVFGISEKPLQDLDPTLIQKIFGFSRRDRFELSLPSRDDRRQYFRKVGDLITKSPRDYPQDVRNRRKRELPPLPPASPPPPRQQTEEEKRAQALRDRQLKNHLKLRLNNLMENLKQKYRRFKKPAINHEDVAAVLNPPVPEHDPDIVTSDIPPPPVQHGIRPFYDADGVLRVEELTTGATFFNLDLDIIEDRFSNGYYSTPRQFLQDLEKIRHDARLLSDKENKRKANEMLTNAEVYLADVEMDTAFVAQCEEMYGRELKRNRERREKEERRMRER</sequence>
<evidence type="ECO:0000256" key="10">
    <source>
        <dbReference type="SAM" id="MobiDB-lite"/>
    </source>
</evidence>
<dbReference type="GO" id="GO:0042393">
    <property type="term" value="F:histone binding"/>
    <property type="evidence" value="ECO:0007669"/>
    <property type="project" value="UniProtKB-ARBA"/>
</dbReference>
<dbReference type="GO" id="GO:0005524">
    <property type="term" value="F:ATP binding"/>
    <property type="evidence" value="ECO:0007669"/>
    <property type="project" value="UniProtKB-KW"/>
</dbReference>
<name>A0A4S2MTU8_9PEZI</name>
<keyword evidence="8" id="KW-0103">Bromodomain</keyword>
<dbReference type="Gene3D" id="3.40.50.300">
    <property type="entry name" value="P-loop containing nucleotide triphosphate hydrolases"/>
    <property type="match status" value="2"/>
</dbReference>
<evidence type="ECO:0000313" key="13">
    <source>
        <dbReference type="Proteomes" id="UP000298138"/>
    </source>
</evidence>
<dbReference type="Gene3D" id="1.10.8.60">
    <property type="match status" value="1"/>
</dbReference>